<dbReference type="EMBL" id="JBIYDN010000019">
    <property type="protein sequence ID" value="MFK4445503.1"/>
    <property type="molecule type" value="Genomic_DNA"/>
</dbReference>
<evidence type="ECO:0000313" key="3">
    <source>
        <dbReference type="EMBL" id="MFK4445503.1"/>
    </source>
</evidence>
<feature type="domain" description="UmuC" evidence="2">
    <location>
        <begin position="33"/>
        <end position="148"/>
    </location>
</feature>
<dbReference type="SUPFAM" id="SSF56672">
    <property type="entry name" value="DNA/RNA polymerases"/>
    <property type="match status" value="1"/>
</dbReference>
<gene>
    <name evidence="3" type="ORF">ABH943_005528</name>
</gene>
<dbReference type="InterPro" id="IPR043502">
    <property type="entry name" value="DNA/RNA_pol_sf"/>
</dbReference>
<sequence length="497" mass="55518">MPVYVGIHLPRLSLEVFRPRWSRRPEHGCVVLDRDTVSIADPGAREAGVCVGMKRGGVLTLSPDTLMFERELSRENDLMREVAFSLMKFSPMIALCDEETIVIDVTASLRLFGGIVRLCHQMRDIVDAIGVTARLSTAPTGQGAWLLAKSAHSAHLGKRRVLKMASLERKLGTLPFHAAPEVRAFGDWFTGLGCKTLNDIRRLPRAGLKKRCGVALLDSLDRAYGLAPELYEWLAVPPAFSARIELPDRIEHAEAMLFSARRLIVQLCGWLSTQQLALTHATLTLEHERGRDAIDPTVIQIALAEPTWHEEHLLRLFKERLGRTELVAPVIAMCLSAARIQPAEPPTETLFPEPGGSPEDHNRLLELLVARLGAENVLRAAPSSDYRPEQANRWISVTDTTLPQKLEAVPSDLPRPAWLLEEPLQLMMKSHRPFYGSSLKLVSPAERIEAGWFDGGLTSRDYFVAQASDQSCYWIYRERPGSAEAEDPRWFLHGLFG</sequence>
<name>A0ABW8MP81_9BURK</name>
<comment type="caution">
    <text evidence="3">The sequence shown here is derived from an EMBL/GenBank/DDBJ whole genome shotgun (WGS) entry which is preliminary data.</text>
</comment>
<dbReference type="Proteomes" id="UP001620514">
    <property type="component" value="Unassembled WGS sequence"/>
</dbReference>
<dbReference type="Pfam" id="PF00817">
    <property type="entry name" value="IMS"/>
    <property type="match status" value="1"/>
</dbReference>
<accession>A0ABW8MP81</accession>
<evidence type="ECO:0000313" key="4">
    <source>
        <dbReference type="Proteomes" id="UP001620514"/>
    </source>
</evidence>
<dbReference type="CDD" id="cd03468">
    <property type="entry name" value="PolY_like"/>
    <property type="match status" value="1"/>
</dbReference>
<evidence type="ECO:0000256" key="1">
    <source>
        <dbReference type="ARBA" id="ARBA00022763"/>
    </source>
</evidence>
<protein>
    <submittedName>
        <fullName evidence="3">Protein ImuB</fullName>
    </submittedName>
</protein>
<organism evidence="3 4">
    <name type="scientific">Caballeronia udeis</name>
    <dbReference type="NCBI Taxonomy" id="1232866"/>
    <lineage>
        <taxon>Bacteria</taxon>
        <taxon>Pseudomonadati</taxon>
        <taxon>Pseudomonadota</taxon>
        <taxon>Betaproteobacteria</taxon>
        <taxon>Burkholderiales</taxon>
        <taxon>Burkholderiaceae</taxon>
        <taxon>Caballeronia</taxon>
    </lineage>
</organism>
<dbReference type="InterPro" id="IPR050356">
    <property type="entry name" value="SulA_CellDiv_inhibitor"/>
</dbReference>
<dbReference type="RefSeq" id="WP_404610486.1">
    <property type="nucleotide sequence ID" value="NZ_JBIYDN010000019.1"/>
</dbReference>
<keyword evidence="4" id="KW-1185">Reference proteome</keyword>
<proteinExistence type="predicted"/>
<dbReference type="InterPro" id="IPR001126">
    <property type="entry name" value="UmuC"/>
</dbReference>
<dbReference type="PANTHER" id="PTHR35369">
    <property type="entry name" value="BLR3025 PROTEIN-RELATED"/>
    <property type="match status" value="1"/>
</dbReference>
<dbReference type="PANTHER" id="PTHR35369:SF2">
    <property type="entry name" value="BLR3025 PROTEIN"/>
    <property type="match status" value="1"/>
</dbReference>
<keyword evidence="1" id="KW-0227">DNA damage</keyword>
<evidence type="ECO:0000259" key="2">
    <source>
        <dbReference type="Pfam" id="PF00817"/>
    </source>
</evidence>
<reference evidence="3 4" key="1">
    <citation type="submission" date="2024-11" db="EMBL/GenBank/DDBJ databases">
        <title>Using genomics to understand microbial adaptation to soil warming.</title>
        <authorList>
            <person name="Deangelis K.M. PhD."/>
        </authorList>
    </citation>
    <scope>NUCLEOTIDE SEQUENCE [LARGE SCALE GENOMIC DNA]</scope>
    <source>
        <strain evidence="3 4">GAS97</strain>
    </source>
</reference>